<dbReference type="Pfam" id="PF25042">
    <property type="entry name" value="DUF7787"/>
    <property type="match status" value="1"/>
</dbReference>
<reference evidence="2 3" key="1">
    <citation type="submission" date="2019-05" db="EMBL/GenBank/DDBJ databases">
        <title>Mikania micrantha, genome provides insights into the molecular mechanism of rapid growth.</title>
        <authorList>
            <person name="Liu B."/>
        </authorList>
    </citation>
    <scope>NUCLEOTIDE SEQUENCE [LARGE SCALE GENOMIC DNA]</scope>
    <source>
        <strain evidence="2">NLD-2019</strain>
        <tissue evidence="2">Leaf</tissue>
    </source>
</reference>
<feature type="domain" description="DUF7787" evidence="1">
    <location>
        <begin position="12"/>
        <end position="64"/>
    </location>
</feature>
<dbReference type="PANTHER" id="PTHR35096">
    <property type="entry name" value="BNAA08G28570D PROTEIN"/>
    <property type="match status" value="1"/>
</dbReference>
<name>A0A5N6MKS6_9ASTR</name>
<evidence type="ECO:0000313" key="3">
    <source>
        <dbReference type="Proteomes" id="UP000326396"/>
    </source>
</evidence>
<dbReference type="OrthoDB" id="692230at2759"/>
<proteinExistence type="predicted"/>
<keyword evidence="3" id="KW-1185">Reference proteome</keyword>
<gene>
    <name evidence="2" type="ORF">E3N88_29986</name>
</gene>
<protein>
    <recommendedName>
        <fullName evidence="1">DUF7787 domain-containing protein</fullName>
    </recommendedName>
</protein>
<dbReference type="AlphaFoldDB" id="A0A5N6MKS6"/>
<sequence>MASQGASEIPWRPKLTLENYINLEHMDTISLHVLRKILMMHGFKSFNVPKDDLIDAVRSINLMDAHYSTLQSNISSNAFLSLKDVIRDISLLHWHECCISSIETINSVIDEAGESSPTRLNPDCNAASSSKKIKHDSAVSPSVLHLPAHDC</sequence>
<evidence type="ECO:0000313" key="2">
    <source>
        <dbReference type="EMBL" id="KAD3640763.1"/>
    </source>
</evidence>
<dbReference type="InterPro" id="IPR056689">
    <property type="entry name" value="DUF7787"/>
</dbReference>
<comment type="caution">
    <text evidence="2">The sequence shown here is derived from an EMBL/GenBank/DDBJ whole genome shotgun (WGS) entry which is preliminary data.</text>
</comment>
<dbReference type="PANTHER" id="PTHR35096:SF8">
    <property type="entry name" value="OS03G0308600 PROTEIN"/>
    <property type="match status" value="1"/>
</dbReference>
<organism evidence="2 3">
    <name type="scientific">Mikania micrantha</name>
    <name type="common">bitter vine</name>
    <dbReference type="NCBI Taxonomy" id="192012"/>
    <lineage>
        <taxon>Eukaryota</taxon>
        <taxon>Viridiplantae</taxon>
        <taxon>Streptophyta</taxon>
        <taxon>Embryophyta</taxon>
        <taxon>Tracheophyta</taxon>
        <taxon>Spermatophyta</taxon>
        <taxon>Magnoliopsida</taxon>
        <taxon>eudicotyledons</taxon>
        <taxon>Gunneridae</taxon>
        <taxon>Pentapetalae</taxon>
        <taxon>asterids</taxon>
        <taxon>campanulids</taxon>
        <taxon>Asterales</taxon>
        <taxon>Asteraceae</taxon>
        <taxon>Asteroideae</taxon>
        <taxon>Heliantheae alliance</taxon>
        <taxon>Eupatorieae</taxon>
        <taxon>Mikania</taxon>
    </lineage>
</organism>
<accession>A0A5N6MKS6</accession>
<dbReference type="EMBL" id="SZYD01000015">
    <property type="protein sequence ID" value="KAD3640763.1"/>
    <property type="molecule type" value="Genomic_DNA"/>
</dbReference>
<evidence type="ECO:0000259" key="1">
    <source>
        <dbReference type="Pfam" id="PF25042"/>
    </source>
</evidence>
<dbReference type="Proteomes" id="UP000326396">
    <property type="component" value="Linkage Group LG5"/>
</dbReference>